<feature type="transmembrane region" description="Helical" evidence="2">
    <location>
        <begin position="281"/>
        <end position="299"/>
    </location>
</feature>
<dbReference type="GO" id="GO:0098632">
    <property type="term" value="F:cell-cell adhesion mediator activity"/>
    <property type="evidence" value="ECO:0007669"/>
    <property type="project" value="TreeGrafter"/>
</dbReference>
<evidence type="ECO:0000259" key="3">
    <source>
        <dbReference type="PROSITE" id="PS50835"/>
    </source>
</evidence>
<feature type="domain" description="Ig-like" evidence="3">
    <location>
        <begin position="55"/>
        <end position="139"/>
    </location>
</feature>
<dbReference type="InterPro" id="IPR036179">
    <property type="entry name" value="Ig-like_dom_sf"/>
</dbReference>
<dbReference type="InterPro" id="IPR007110">
    <property type="entry name" value="Ig-like_dom"/>
</dbReference>
<dbReference type="FunFam" id="2.60.40.10:FF:001012">
    <property type="entry name" value="Embigin"/>
    <property type="match status" value="1"/>
</dbReference>
<dbReference type="GO" id="GO:0070593">
    <property type="term" value="P:dendrite self-avoidance"/>
    <property type="evidence" value="ECO:0007669"/>
    <property type="project" value="TreeGrafter"/>
</dbReference>
<dbReference type="Proteomes" id="UP000694393">
    <property type="component" value="Unplaced"/>
</dbReference>
<dbReference type="GO" id="GO:0030424">
    <property type="term" value="C:axon"/>
    <property type="evidence" value="ECO:0007669"/>
    <property type="project" value="TreeGrafter"/>
</dbReference>
<feature type="transmembrane region" description="Helical" evidence="2">
    <location>
        <begin position="251"/>
        <end position="269"/>
    </location>
</feature>
<dbReference type="Ensembl" id="ENSPCET00000002255.1">
    <property type="protein sequence ID" value="ENSPCEP00000002178.1"/>
    <property type="gene ID" value="ENSPCEG00000001790.1"/>
</dbReference>
<dbReference type="GO" id="GO:0007156">
    <property type="term" value="P:homophilic cell adhesion via plasma membrane adhesion molecules"/>
    <property type="evidence" value="ECO:0007669"/>
    <property type="project" value="TreeGrafter"/>
</dbReference>
<dbReference type="SMART" id="SM00409">
    <property type="entry name" value="IG"/>
    <property type="match status" value="2"/>
</dbReference>
<dbReference type="AlphaFoldDB" id="A0A8C8VEI5"/>
<keyword evidence="2" id="KW-0812">Transmembrane</keyword>
<name>A0A8C8VEI5_9SAUR</name>
<evidence type="ECO:0000313" key="4">
    <source>
        <dbReference type="Ensembl" id="ENSPCEP00000002178.1"/>
    </source>
</evidence>
<evidence type="ECO:0000256" key="2">
    <source>
        <dbReference type="SAM" id="Phobius"/>
    </source>
</evidence>
<feature type="domain" description="Ig-like" evidence="3">
    <location>
        <begin position="145"/>
        <end position="244"/>
    </location>
</feature>
<evidence type="ECO:0000313" key="5">
    <source>
        <dbReference type="Proteomes" id="UP000694393"/>
    </source>
</evidence>
<dbReference type="GO" id="GO:0007411">
    <property type="term" value="P:axon guidance"/>
    <property type="evidence" value="ECO:0007669"/>
    <property type="project" value="TreeGrafter"/>
</dbReference>
<reference evidence="4" key="2">
    <citation type="submission" date="2025-09" db="UniProtKB">
        <authorList>
            <consortium name="Ensembl"/>
        </authorList>
    </citation>
    <scope>IDENTIFICATION</scope>
</reference>
<dbReference type="Pfam" id="PF13927">
    <property type="entry name" value="Ig_3"/>
    <property type="match status" value="1"/>
</dbReference>
<organism evidence="4 5">
    <name type="scientific">Pelusios castaneus</name>
    <name type="common">West African mud turtle</name>
    <dbReference type="NCBI Taxonomy" id="367368"/>
    <lineage>
        <taxon>Eukaryota</taxon>
        <taxon>Metazoa</taxon>
        <taxon>Chordata</taxon>
        <taxon>Craniata</taxon>
        <taxon>Vertebrata</taxon>
        <taxon>Euteleostomi</taxon>
        <taxon>Archelosauria</taxon>
        <taxon>Testudinata</taxon>
        <taxon>Testudines</taxon>
        <taxon>Pleurodira</taxon>
        <taxon>Pelomedusidae</taxon>
        <taxon>Pelusios</taxon>
    </lineage>
</organism>
<accession>A0A8C8VEI5</accession>
<keyword evidence="5" id="KW-1185">Reference proteome</keyword>
<proteinExistence type="predicted"/>
<dbReference type="PANTHER" id="PTHR10075">
    <property type="entry name" value="BASIGIN RELATED"/>
    <property type="match status" value="1"/>
</dbReference>
<dbReference type="GO" id="GO:0005886">
    <property type="term" value="C:plasma membrane"/>
    <property type="evidence" value="ECO:0007669"/>
    <property type="project" value="TreeGrafter"/>
</dbReference>
<dbReference type="Gene3D" id="2.60.40.10">
    <property type="entry name" value="Immunoglobulins"/>
    <property type="match status" value="2"/>
</dbReference>
<evidence type="ECO:0000256" key="1">
    <source>
        <dbReference type="ARBA" id="ARBA00023319"/>
    </source>
</evidence>
<protein>
    <submittedName>
        <fullName evidence="4">Embigin</fullName>
    </submittedName>
</protein>
<dbReference type="SUPFAM" id="SSF48726">
    <property type="entry name" value="Immunoglobulin"/>
    <property type="match status" value="1"/>
</dbReference>
<dbReference type="PROSITE" id="PS50835">
    <property type="entry name" value="IG_LIKE"/>
    <property type="match status" value="2"/>
</dbReference>
<keyword evidence="2" id="KW-1133">Transmembrane helix</keyword>
<dbReference type="InterPro" id="IPR013783">
    <property type="entry name" value="Ig-like_fold"/>
</dbReference>
<keyword evidence="2" id="KW-0472">Membrane</keyword>
<reference evidence="4" key="1">
    <citation type="submission" date="2025-08" db="UniProtKB">
        <authorList>
            <consortium name="Ensembl"/>
        </authorList>
    </citation>
    <scope>IDENTIFICATION</scope>
</reference>
<keyword evidence="1" id="KW-0393">Immunoglobulin domain</keyword>
<sequence length="300" mass="34197">MKSKRFILSLSGSRDLLFICFFSLQKLSIHNQSFLFDYANFYTENILVNRFSSDPVEEKVIVDSPVNIELSCSLTGTYTGSATIVMMWKKDNETVKISNVPVNATRNVLNTQYNLNIRDRNQMRSYTCTFQSEKEVKATFHLQVPQIEGKEHHVVSYVGDSVVLVCKSVKYIPVSWIWYMSNGSDQVAINDSLMPDKYIVKGKYGNTTKLKILKLSDKDDGSYWCQAVFKLGESKGKVSLKVLTYMVPLKPFLVIAAEVIIVVTIIFLYEMYSKKKQMHAGKISLALLITLIAFFYTIIC</sequence>
<dbReference type="PANTHER" id="PTHR10075:SF4">
    <property type="entry name" value="EMBIGIN"/>
    <property type="match status" value="1"/>
</dbReference>
<dbReference type="InterPro" id="IPR003599">
    <property type="entry name" value="Ig_sub"/>
</dbReference>